<keyword evidence="4 6" id="KW-0472">Membrane</keyword>
<organism evidence="8 9">
    <name type="scientific">Oculimacula yallundae</name>
    <dbReference type="NCBI Taxonomy" id="86028"/>
    <lineage>
        <taxon>Eukaryota</taxon>
        <taxon>Fungi</taxon>
        <taxon>Dikarya</taxon>
        <taxon>Ascomycota</taxon>
        <taxon>Pezizomycotina</taxon>
        <taxon>Leotiomycetes</taxon>
        <taxon>Helotiales</taxon>
        <taxon>Ploettnerulaceae</taxon>
        <taxon>Oculimacula</taxon>
    </lineage>
</organism>
<dbReference type="InterPro" id="IPR020846">
    <property type="entry name" value="MFS_dom"/>
</dbReference>
<feature type="region of interest" description="Disordered" evidence="5">
    <location>
        <begin position="567"/>
        <end position="596"/>
    </location>
</feature>
<feature type="transmembrane region" description="Helical" evidence="6">
    <location>
        <begin position="337"/>
        <end position="355"/>
    </location>
</feature>
<feature type="transmembrane region" description="Helical" evidence="6">
    <location>
        <begin position="375"/>
        <end position="398"/>
    </location>
</feature>
<protein>
    <recommendedName>
        <fullName evidence="7">Major facilitator superfamily (MFS) profile domain-containing protein</fullName>
    </recommendedName>
</protein>
<proteinExistence type="predicted"/>
<evidence type="ECO:0000256" key="1">
    <source>
        <dbReference type="ARBA" id="ARBA00004141"/>
    </source>
</evidence>
<comment type="caution">
    <text evidence="8">The sequence shown here is derived from an EMBL/GenBank/DDBJ whole genome shotgun (WGS) entry which is preliminary data.</text>
</comment>
<evidence type="ECO:0000256" key="4">
    <source>
        <dbReference type="ARBA" id="ARBA00023136"/>
    </source>
</evidence>
<feature type="compositionally biased region" description="Polar residues" evidence="5">
    <location>
        <begin position="17"/>
        <end position="28"/>
    </location>
</feature>
<feature type="compositionally biased region" description="Basic and acidic residues" evidence="5">
    <location>
        <begin position="567"/>
        <end position="578"/>
    </location>
</feature>
<evidence type="ECO:0000256" key="6">
    <source>
        <dbReference type="SAM" id="Phobius"/>
    </source>
</evidence>
<gene>
    <name evidence="8" type="ORF">VTL71DRAFT_2870</name>
</gene>
<dbReference type="PROSITE" id="PS50850">
    <property type="entry name" value="MFS"/>
    <property type="match status" value="1"/>
</dbReference>
<dbReference type="Pfam" id="PF07690">
    <property type="entry name" value="MFS_1"/>
    <property type="match status" value="1"/>
</dbReference>
<feature type="transmembrane region" description="Helical" evidence="6">
    <location>
        <begin position="469"/>
        <end position="493"/>
    </location>
</feature>
<accession>A0ABR4C5J6</accession>
<evidence type="ECO:0000259" key="7">
    <source>
        <dbReference type="PROSITE" id="PS50850"/>
    </source>
</evidence>
<dbReference type="Proteomes" id="UP001595075">
    <property type="component" value="Unassembled WGS sequence"/>
</dbReference>
<keyword evidence="9" id="KW-1185">Reference proteome</keyword>
<evidence type="ECO:0000256" key="2">
    <source>
        <dbReference type="ARBA" id="ARBA00022692"/>
    </source>
</evidence>
<dbReference type="PANTHER" id="PTHR23501:SF199">
    <property type="entry name" value="MFS EFFLUX TRANSPORTER INPD-RELATED"/>
    <property type="match status" value="1"/>
</dbReference>
<keyword evidence="2 6" id="KW-0812">Transmembrane</keyword>
<reference evidence="8 9" key="1">
    <citation type="journal article" date="2024" name="Commun. Biol.">
        <title>Comparative genomic analysis of thermophilic fungi reveals convergent evolutionary adaptations and gene losses.</title>
        <authorList>
            <person name="Steindorff A.S."/>
            <person name="Aguilar-Pontes M.V."/>
            <person name="Robinson A.J."/>
            <person name="Andreopoulos B."/>
            <person name="LaButti K."/>
            <person name="Kuo A."/>
            <person name="Mondo S."/>
            <person name="Riley R."/>
            <person name="Otillar R."/>
            <person name="Haridas S."/>
            <person name="Lipzen A."/>
            <person name="Grimwood J."/>
            <person name="Schmutz J."/>
            <person name="Clum A."/>
            <person name="Reid I.D."/>
            <person name="Moisan M.C."/>
            <person name="Butler G."/>
            <person name="Nguyen T.T.M."/>
            <person name="Dewar K."/>
            <person name="Conant G."/>
            <person name="Drula E."/>
            <person name="Henrissat B."/>
            <person name="Hansel C."/>
            <person name="Singer S."/>
            <person name="Hutchinson M.I."/>
            <person name="de Vries R.P."/>
            <person name="Natvig D.O."/>
            <person name="Powell A.J."/>
            <person name="Tsang A."/>
            <person name="Grigoriev I.V."/>
        </authorList>
    </citation>
    <scope>NUCLEOTIDE SEQUENCE [LARGE SCALE GENOMIC DNA]</scope>
    <source>
        <strain evidence="8 9">CBS 494.80</strain>
    </source>
</reference>
<feature type="transmembrane region" description="Helical" evidence="6">
    <location>
        <begin position="229"/>
        <end position="247"/>
    </location>
</feature>
<evidence type="ECO:0000313" key="8">
    <source>
        <dbReference type="EMBL" id="KAL2065201.1"/>
    </source>
</evidence>
<dbReference type="Gene3D" id="1.20.1250.20">
    <property type="entry name" value="MFS general substrate transporter like domains"/>
    <property type="match status" value="1"/>
</dbReference>
<feature type="domain" description="Major facilitator superfamily (MFS) profile" evidence="7">
    <location>
        <begin position="72"/>
        <end position="566"/>
    </location>
</feature>
<feature type="transmembrane region" description="Helical" evidence="6">
    <location>
        <begin position="195"/>
        <end position="217"/>
    </location>
</feature>
<sequence length="596" mass="63797">MVAANDPTDIQHENHSSEINSENQTPANNDEKNIKQETETPPRDPELAVSTSDEVEHSTSYEYATPKELSLLSTAFTIATFMIAIDGSILSTAIPRITTDFHHIEDISWYGSAYLLTEMAFQPTFGRLYTLFEAKPLYLISIIIFEAGSILCAASPNSASLIIGRAISGAGAAGLLCGSLTIFGRSVPLKKRPFGMALITSMYGIAGVIGPTLGGVITDTPRLTWRFCFWMNLPAGAVTFFIAYRTFKQRTPVHGKLSVWEKLKKLDFLGAVLLTGGLVALFIALQWGGSRYTWSNPKVLGSVITFGVLTIAFGALQAFKKEEQVLRLPATMPMRILTQRTVAISCIFNILISMAQNTHNYYLSFYFQAVLGTNAAISGVRSLAYGVPCSAAILLTGFSISSKGYYVPFIWLGMSIFLTGCILLHTLSPSSAAAQWASYQVIAGFGLGLAEQVPFIAVQVVLPDDDMPLAFAMVVFSRCLGGAVGLSVAGNVFSAALLPKLARIHGLDVSATTKAGLSDLAAVVPSALLGAVRGAFNGAIVKSFVMPIAVASIALALSLGFERRRIPDEPDPRNDGHGVETAGVSLQRVEGLERSG</sequence>
<feature type="transmembrane region" description="Helical" evidence="6">
    <location>
        <begin position="268"/>
        <end position="287"/>
    </location>
</feature>
<feature type="transmembrane region" description="Helical" evidence="6">
    <location>
        <begin position="299"/>
        <end position="316"/>
    </location>
</feature>
<dbReference type="PANTHER" id="PTHR23501">
    <property type="entry name" value="MAJOR FACILITATOR SUPERFAMILY"/>
    <property type="match status" value="1"/>
</dbReference>
<keyword evidence="3 6" id="KW-1133">Transmembrane helix</keyword>
<dbReference type="EMBL" id="JAZHXI010000012">
    <property type="protein sequence ID" value="KAL2065201.1"/>
    <property type="molecule type" value="Genomic_DNA"/>
</dbReference>
<evidence type="ECO:0000313" key="9">
    <source>
        <dbReference type="Proteomes" id="UP001595075"/>
    </source>
</evidence>
<dbReference type="InterPro" id="IPR011701">
    <property type="entry name" value="MFS"/>
</dbReference>
<feature type="transmembrane region" description="Helical" evidence="6">
    <location>
        <begin position="162"/>
        <end position="183"/>
    </location>
</feature>
<feature type="region of interest" description="Disordered" evidence="5">
    <location>
        <begin position="1"/>
        <end position="60"/>
    </location>
</feature>
<dbReference type="CDD" id="cd17502">
    <property type="entry name" value="MFS_Azr1_MDR_like"/>
    <property type="match status" value="1"/>
</dbReference>
<feature type="transmembrane region" description="Helical" evidence="6">
    <location>
        <begin position="405"/>
        <end position="427"/>
    </location>
</feature>
<comment type="subcellular location">
    <subcellularLocation>
        <location evidence="1">Membrane</location>
        <topology evidence="1">Multi-pass membrane protein</topology>
    </subcellularLocation>
</comment>
<evidence type="ECO:0000256" key="5">
    <source>
        <dbReference type="SAM" id="MobiDB-lite"/>
    </source>
</evidence>
<dbReference type="SUPFAM" id="SSF103473">
    <property type="entry name" value="MFS general substrate transporter"/>
    <property type="match status" value="1"/>
</dbReference>
<dbReference type="InterPro" id="IPR036259">
    <property type="entry name" value="MFS_trans_sf"/>
</dbReference>
<feature type="transmembrane region" description="Helical" evidence="6">
    <location>
        <begin position="439"/>
        <end position="462"/>
    </location>
</feature>
<name>A0ABR4C5J6_9HELO</name>
<evidence type="ECO:0000256" key="3">
    <source>
        <dbReference type="ARBA" id="ARBA00022989"/>
    </source>
</evidence>
<feature type="compositionally biased region" description="Basic and acidic residues" evidence="5">
    <location>
        <begin position="29"/>
        <end position="46"/>
    </location>
</feature>
<feature type="transmembrane region" description="Helical" evidence="6">
    <location>
        <begin position="137"/>
        <end position="156"/>
    </location>
</feature>
<feature type="transmembrane region" description="Helical" evidence="6">
    <location>
        <begin position="539"/>
        <end position="561"/>
    </location>
</feature>